<gene>
    <name evidence="2" type="ORF">ACFFUR_13005</name>
</gene>
<dbReference type="Proteomes" id="UP001589654">
    <property type="component" value="Unassembled WGS sequence"/>
</dbReference>
<proteinExistence type="predicted"/>
<dbReference type="EMBL" id="JBHMEW010000063">
    <property type="protein sequence ID" value="MFB9212727.1"/>
    <property type="molecule type" value="Genomic_DNA"/>
</dbReference>
<reference evidence="2 3" key="1">
    <citation type="submission" date="2024-09" db="EMBL/GenBank/DDBJ databases">
        <authorList>
            <person name="Sun Q."/>
            <person name="Mori K."/>
        </authorList>
    </citation>
    <scope>NUCLEOTIDE SEQUENCE [LARGE SCALE GENOMIC DNA]</scope>
    <source>
        <strain evidence="2 3">CECT 7682</strain>
    </source>
</reference>
<evidence type="ECO:0000313" key="3">
    <source>
        <dbReference type="Proteomes" id="UP001589654"/>
    </source>
</evidence>
<evidence type="ECO:0000259" key="1">
    <source>
        <dbReference type="Pfam" id="PF08874"/>
    </source>
</evidence>
<dbReference type="RefSeq" id="WP_290247499.1">
    <property type="nucleotide sequence ID" value="NZ_JAUFQT010000001.1"/>
</dbReference>
<organism evidence="2 3">
    <name type="scientific">Echinicola jeungdonensis</name>
    <dbReference type="NCBI Taxonomy" id="709343"/>
    <lineage>
        <taxon>Bacteria</taxon>
        <taxon>Pseudomonadati</taxon>
        <taxon>Bacteroidota</taxon>
        <taxon>Cytophagia</taxon>
        <taxon>Cytophagales</taxon>
        <taxon>Cyclobacteriaceae</taxon>
        <taxon>Echinicola</taxon>
    </lineage>
</organism>
<feature type="domain" description="DUF1835" evidence="1">
    <location>
        <begin position="25"/>
        <end position="109"/>
    </location>
</feature>
<comment type="caution">
    <text evidence="2">The sequence shown here is derived from an EMBL/GenBank/DDBJ whole genome shotgun (WGS) entry which is preliminary data.</text>
</comment>
<keyword evidence="3" id="KW-1185">Reference proteome</keyword>
<dbReference type="InterPro" id="IPR014973">
    <property type="entry name" value="DUF1835"/>
</dbReference>
<accession>A0ABV5J7D3</accession>
<name>A0ABV5J7D3_9BACT</name>
<dbReference type="Pfam" id="PF08874">
    <property type="entry name" value="DUF1835"/>
    <property type="match status" value="1"/>
</dbReference>
<protein>
    <submittedName>
        <fullName evidence="2">DUF1835 domain-containing protein</fullName>
    </submittedName>
</protein>
<evidence type="ECO:0000313" key="2">
    <source>
        <dbReference type="EMBL" id="MFB9212727.1"/>
    </source>
</evidence>
<sequence length="251" mass="29460">MENVFHILNGDNLQDKFPKNLLGNQIVIRECLVDGDVSGETSTEFYANRAHFISTAYEEMEESEYFEKVVPELEKLREIPKKAEVNLWFEDDLFCQVNCWYVLDLLKENGHQGDLYLVRPHTELIEGFGKLDENDLTSIFKFRKKISSNEFEKWAAFWELYRKDEEDRMLLEAIELESSFPFLLPVVEAHLARKAVGHDPGRPELVLMDIMDELQTHEFEPVFKEFSKRESIYGFGDLQVKRILDKLIIKG</sequence>